<dbReference type="InterPro" id="IPR039426">
    <property type="entry name" value="TonB-dep_rcpt-like"/>
</dbReference>
<gene>
    <name evidence="3" type="ORF">CLV99_1874</name>
</gene>
<feature type="domain" description="TonB-dependent receptor plug" evidence="2">
    <location>
        <begin position="227"/>
        <end position="347"/>
    </location>
</feature>
<evidence type="ECO:0000313" key="3">
    <source>
        <dbReference type="EMBL" id="TDQ77903.1"/>
    </source>
</evidence>
<protein>
    <submittedName>
        <fullName evidence="3">TonB-linked SusC/RagA family outer membrane protein</fullName>
    </submittedName>
</protein>
<keyword evidence="1" id="KW-0812">Transmembrane</keyword>
<dbReference type="PROSITE" id="PS52016">
    <property type="entry name" value="TONB_DEPENDENT_REC_3"/>
    <property type="match status" value="1"/>
</dbReference>
<keyword evidence="4" id="KW-1185">Reference proteome</keyword>
<evidence type="ECO:0000313" key="4">
    <source>
        <dbReference type="Proteomes" id="UP000295292"/>
    </source>
</evidence>
<sequence>MYKKNKSFFCTAWPYRYKLWIIMKLSVFLVLLSLFQVNAATYAQKITYNKNKVTLSQLFNEIRKQTGYDVVWSERKIEGISARNFYFLEASVSKVLNEALEGLPLTYEIRDKMILIKDKPDAPVLSRPVEGEQDSYDVTGTVLDMDGKPVAGATILVKGTRLGVLTDKAGNFKIRVPKENELIMISHIGYKYKEVNVKGKTNIQLYLEAGESQLDDVVLIGYGKQQKRDVVTAVSTLSSEEIMQENQVNLANALQGKVNGAVIVSGSGTPGKNRPTIMIRGNNPKNPPLIVVDGVPRYQDLGTYPSGGISLTGLTLDDINPDEVESISVLKDNAATAIYGTRGAHGVILVNTKRGKIGKPSFSLYSNFSYDEPGRFPKVFEAYKYALVQNEYNVNSGMKPAYSDEVLEKIKNNSDPTVYPNTNFYDALVQRNALQHTNSLSVSGGTEGVSYYVNGSATTQKGIVKAFDHNRYTLQSNTDIRITKDMKLAMNMGYRTTNTDGAFIQTGDAIFSAILITPPLTPIYNKDGSLYATNDYGNKWANTQPDLSGYQTNRSNNISVQANFEYNIPFVKGLTFRVNNSVNYNSADYKSFQKYYDTYVPDEKSATGYRKTGGFTPNNLRQNIGNASFFNTDIGFDYSKKIGVHRLGIMLMGTNYYGKSMSLQAYRDGIIGDLETINSGRTLNQSNGGVETEQGKMGGIARVNYDYNGKYLFEYAMRADASDNFPKKNRWGFFSGGALSWRLSEEEFIKDNLTFVQDLKIRTSIGLTGVDNLSPFNYYYTYNIATSGLNAGGGYAFGGVYQPSFVLNTSNIPNRDVTWGRSVMRNVGLDFSLWKGMLSGTFDIYDKKLSNLPRAKDLAIPATFGIGAPMFNFARENYSGYEISLTNNTHFNEKMSLTSTFNLTYSKSRVIDYGEPVNTAPYLKKEGYSIQSSRFYRALGIFQTQEEIDAYAVVQDGNKNSTLRPGDIKFADLNGDGIIDVNDQEVYNDTNIPPYAGGLNLTFRYGGLSLNAFFQGSAGNRIHFVPGTYTDYGYENSWRPDNTDARYPRISNSTNNAPRQRPNTLYMQKGDYLRFKNLKLAYAIPSQWLRGTGLANVSISAAVLNLWAISGIKDIDPEVAPTSNINDGGYYPLQRNYSLGINVGL</sequence>
<comment type="caution">
    <text evidence="3">The sequence shown here is derived from an EMBL/GenBank/DDBJ whole genome shotgun (WGS) entry which is preliminary data.</text>
</comment>
<dbReference type="NCBIfam" id="TIGR04056">
    <property type="entry name" value="OMP_RagA_SusC"/>
    <property type="match status" value="1"/>
</dbReference>
<evidence type="ECO:0000256" key="1">
    <source>
        <dbReference type="PROSITE-ProRule" id="PRU01360"/>
    </source>
</evidence>
<dbReference type="Pfam" id="PF07715">
    <property type="entry name" value="Plug"/>
    <property type="match status" value="1"/>
</dbReference>
<proteinExistence type="inferred from homology"/>
<keyword evidence="1" id="KW-0813">Transport</keyword>
<dbReference type="InterPro" id="IPR012910">
    <property type="entry name" value="Plug_dom"/>
</dbReference>
<name>A0A4R6WDU6_9SPHI</name>
<keyword evidence="1" id="KW-0472">Membrane</keyword>
<keyword evidence="1" id="KW-0998">Cell outer membrane</keyword>
<evidence type="ECO:0000259" key="2">
    <source>
        <dbReference type="Pfam" id="PF07715"/>
    </source>
</evidence>
<dbReference type="GO" id="GO:0009279">
    <property type="term" value="C:cell outer membrane"/>
    <property type="evidence" value="ECO:0007669"/>
    <property type="project" value="UniProtKB-SubCell"/>
</dbReference>
<dbReference type="InterPro" id="IPR008969">
    <property type="entry name" value="CarboxyPept-like_regulatory"/>
</dbReference>
<reference evidence="3 4" key="1">
    <citation type="submission" date="2019-03" db="EMBL/GenBank/DDBJ databases">
        <title>Genomic Encyclopedia of Archaeal and Bacterial Type Strains, Phase II (KMG-II): from individual species to whole genera.</title>
        <authorList>
            <person name="Goeker M."/>
        </authorList>
    </citation>
    <scope>NUCLEOTIDE SEQUENCE [LARGE SCALE GENOMIC DNA]</scope>
    <source>
        <strain evidence="3 4">DSM 28353</strain>
    </source>
</reference>
<keyword evidence="1" id="KW-1134">Transmembrane beta strand</keyword>
<dbReference type="Pfam" id="PF13715">
    <property type="entry name" value="CarbopepD_reg_2"/>
    <property type="match status" value="1"/>
</dbReference>
<dbReference type="SUPFAM" id="SSF49464">
    <property type="entry name" value="Carboxypeptidase regulatory domain-like"/>
    <property type="match status" value="1"/>
</dbReference>
<dbReference type="Proteomes" id="UP000295292">
    <property type="component" value="Unassembled WGS sequence"/>
</dbReference>
<dbReference type="NCBIfam" id="TIGR04057">
    <property type="entry name" value="SusC_RagA_signa"/>
    <property type="match status" value="1"/>
</dbReference>
<dbReference type="OrthoDB" id="9768177at2"/>
<dbReference type="EMBL" id="SNYV01000013">
    <property type="protein sequence ID" value="TDQ77903.1"/>
    <property type="molecule type" value="Genomic_DNA"/>
</dbReference>
<dbReference type="Gene3D" id="2.170.130.10">
    <property type="entry name" value="TonB-dependent receptor, plug domain"/>
    <property type="match status" value="1"/>
</dbReference>
<comment type="subcellular location">
    <subcellularLocation>
        <location evidence="1">Cell outer membrane</location>
        <topology evidence="1">Multi-pass membrane protein</topology>
    </subcellularLocation>
</comment>
<dbReference type="InterPro" id="IPR037066">
    <property type="entry name" value="Plug_dom_sf"/>
</dbReference>
<dbReference type="InterPro" id="IPR023997">
    <property type="entry name" value="TonB-dep_OMP_SusC/RagA_CS"/>
</dbReference>
<dbReference type="Gene3D" id="2.60.40.1120">
    <property type="entry name" value="Carboxypeptidase-like, regulatory domain"/>
    <property type="match status" value="1"/>
</dbReference>
<dbReference type="AlphaFoldDB" id="A0A4R6WDU6"/>
<organism evidence="3 4">
    <name type="scientific">Sphingobacterium yanglingense</name>
    <dbReference type="NCBI Taxonomy" id="1437280"/>
    <lineage>
        <taxon>Bacteria</taxon>
        <taxon>Pseudomonadati</taxon>
        <taxon>Bacteroidota</taxon>
        <taxon>Sphingobacteriia</taxon>
        <taxon>Sphingobacteriales</taxon>
        <taxon>Sphingobacteriaceae</taxon>
        <taxon>Sphingobacterium</taxon>
    </lineage>
</organism>
<dbReference type="InterPro" id="IPR023996">
    <property type="entry name" value="TonB-dep_OMP_SusC/RagA"/>
</dbReference>
<accession>A0A4R6WDU6</accession>
<dbReference type="SUPFAM" id="SSF56935">
    <property type="entry name" value="Porins"/>
    <property type="match status" value="1"/>
</dbReference>
<comment type="similarity">
    <text evidence="1">Belongs to the TonB-dependent receptor family.</text>
</comment>